<dbReference type="EMBL" id="CH933806">
    <property type="protein sequence ID" value="EDW16120.1"/>
    <property type="molecule type" value="Genomic_DNA"/>
</dbReference>
<reference evidence="2 3" key="1">
    <citation type="journal article" date="2007" name="Nature">
        <title>Evolution of genes and genomes on the Drosophila phylogeny.</title>
        <authorList>
            <consortium name="Drosophila 12 Genomes Consortium"/>
            <person name="Clark A.G."/>
            <person name="Eisen M.B."/>
            <person name="Smith D.R."/>
            <person name="Bergman C.M."/>
            <person name="Oliver B."/>
            <person name="Markow T.A."/>
            <person name="Kaufman T.C."/>
            <person name="Kellis M."/>
            <person name="Gelbart W."/>
            <person name="Iyer V.N."/>
            <person name="Pollard D.A."/>
            <person name="Sackton T.B."/>
            <person name="Larracuente A.M."/>
            <person name="Singh N.D."/>
            <person name="Abad J.P."/>
            <person name="Abt D.N."/>
            <person name="Adryan B."/>
            <person name="Aguade M."/>
            <person name="Akashi H."/>
            <person name="Anderson W.W."/>
            <person name="Aquadro C.F."/>
            <person name="Ardell D.H."/>
            <person name="Arguello R."/>
            <person name="Artieri C.G."/>
            <person name="Barbash D.A."/>
            <person name="Barker D."/>
            <person name="Barsanti P."/>
            <person name="Batterham P."/>
            <person name="Batzoglou S."/>
            <person name="Begun D."/>
            <person name="Bhutkar A."/>
            <person name="Blanco E."/>
            <person name="Bosak S.A."/>
            <person name="Bradley R.K."/>
            <person name="Brand A.D."/>
            <person name="Brent M.R."/>
            <person name="Brooks A.N."/>
            <person name="Brown R.H."/>
            <person name="Butlin R.K."/>
            <person name="Caggese C."/>
            <person name="Calvi B.R."/>
            <person name="Bernardo de Carvalho A."/>
            <person name="Caspi A."/>
            <person name="Castrezana S."/>
            <person name="Celniker S.E."/>
            <person name="Chang J.L."/>
            <person name="Chapple C."/>
            <person name="Chatterji S."/>
            <person name="Chinwalla A."/>
            <person name="Civetta A."/>
            <person name="Clifton S.W."/>
            <person name="Comeron J.M."/>
            <person name="Costello J.C."/>
            <person name="Coyne J.A."/>
            <person name="Daub J."/>
            <person name="David R.G."/>
            <person name="Delcher A.L."/>
            <person name="Delehaunty K."/>
            <person name="Do C.B."/>
            <person name="Ebling H."/>
            <person name="Edwards K."/>
            <person name="Eickbush T."/>
            <person name="Evans J.D."/>
            <person name="Filipski A."/>
            <person name="Findeiss S."/>
            <person name="Freyhult E."/>
            <person name="Fulton L."/>
            <person name="Fulton R."/>
            <person name="Garcia A.C."/>
            <person name="Gardiner A."/>
            <person name="Garfield D.A."/>
            <person name="Garvin B.E."/>
            <person name="Gibson G."/>
            <person name="Gilbert D."/>
            <person name="Gnerre S."/>
            <person name="Godfrey J."/>
            <person name="Good R."/>
            <person name="Gotea V."/>
            <person name="Gravely B."/>
            <person name="Greenberg A.J."/>
            <person name="Griffiths-Jones S."/>
            <person name="Gross S."/>
            <person name="Guigo R."/>
            <person name="Gustafson E.A."/>
            <person name="Haerty W."/>
            <person name="Hahn M.W."/>
            <person name="Halligan D.L."/>
            <person name="Halpern A.L."/>
            <person name="Halter G.M."/>
            <person name="Han M.V."/>
            <person name="Heger A."/>
            <person name="Hillier L."/>
            <person name="Hinrichs A.S."/>
            <person name="Holmes I."/>
            <person name="Hoskins R.A."/>
            <person name="Hubisz M.J."/>
            <person name="Hultmark D."/>
            <person name="Huntley M.A."/>
            <person name="Jaffe D.B."/>
            <person name="Jagadeeshan S."/>
            <person name="Jeck W.R."/>
            <person name="Johnson J."/>
            <person name="Jones C.D."/>
            <person name="Jordan W.C."/>
            <person name="Karpen G.H."/>
            <person name="Kataoka E."/>
            <person name="Keightley P.D."/>
            <person name="Kheradpour P."/>
            <person name="Kirkness E.F."/>
            <person name="Koerich L.B."/>
            <person name="Kristiansen K."/>
            <person name="Kudrna D."/>
            <person name="Kulathinal R.J."/>
            <person name="Kumar S."/>
            <person name="Kwok R."/>
            <person name="Lander E."/>
            <person name="Langley C.H."/>
            <person name="Lapoint R."/>
            <person name="Lazzaro B.P."/>
            <person name="Lee S.J."/>
            <person name="Levesque L."/>
            <person name="Li R."/>
            <person name="Lin C.F."/>
            <person name="Lin M.F."/>
            <person name="Lindblad-Toh K."/>
            <person name="Llopart A."/>
            <person name="Long M."/>
            <person name="Low L."/>
            <person name="Lozovsky E."/>
            <person name="Lu J."/>
            <person name="Luo M."/>
            <person name="Machado C.A."/>
            <person name="Makalowski W."/>
            <person name="Marzo M."/>
            <person name="Matsuda M."/>
            <person name="Matzkin L."/>
            <person name="McAllister B."/>
            <person name="McBride C.S."/>
            <person name="McKernan B."/>
            <person name="McKernan K."/>
            <person name="Mendez-Lago M."/>
            <person name="Minx P."/>
            <person name="Mollenhauer M.U."/>
            <person name="Montooth K."/>
            <person name="Mount S.M."/>
            <person name="Mu X."/>
            <person name="Myers E."/>
            <person name="Negre B."/>
            <person name="Newfeld S."/>
            <person name="Nielsen R."/>
            <person name="Noor M.A."/>
            <person name="O'Grady P."/>
            <person name="Pachter L."/>
            <person name="Papaceit M."/>
            <person name="Parisi M.J."/>
            <person name="Parisi M."/>
            <person name="Parts L."/>
            <person name="Pedersen J.S."/>
            <person name="Pesole G."/>
            <person name="Phillippy A.M."/>
            <person name="Ponting C.P."/>
            <person name="Pop M."/>
            <person name="Porcelli D."/>
            <person name="Powell J.R."/>
            <person name="Prohaska S."/>
            <person name="Pruitt K."/>
            <person name="Puig M."/>
            <person name="Quesneville H."/>
            <person name="Ram K.R."/>
            <person name="Rand D."/>
            <person name="Rasmussen M.D."/>
            <person name="Reed L.K."/>
            <person name="Reenan R."/>
            <person name="Reily A."/>
            <person name="Remington K.A."/>
            <person name="Rieger T.T."/>
            <person name="Ritchie M.G."/>
            <person name="Robin C."/>
            <person name="Rogers Y.H."/>
            <person name="Rohde C."/>
            <person name="Rozas J."/>
            <person name="Rubenfield M.J."/>
            <person name="Ruiz A."/>
            <person name="Russo S."/>
            <person name="Salzberg S.L."/>
            <person name="Sanchez-Gracia A."/>
            <person name="Saranga D.J."/>
            <person name="Sato H."/>
            <person name="Schaeffer S.W."/>
            <person name="Schatz M.C."/>
            <person name="Schlenke T."/>
            <person name="Schwartz R."/>
            <person name="Segarra C."/>
            <person name="Singh R.S."/>
            <person name="Sirot L."/>
            <person name="Sirota M."/>
            <person name="Sisneros N.B."/>
            <person name="Smith C.D."/>
            <person name="Smith T.F."/>
            <person name="Spieth J."/>
            <person name="Stage D.E."/>
            <person name="Stark A."/>
            <person name="Stephan W."/>
            <person name="Strausberg R.L."/>
            <person name="Strempel S."/>
            <person name="Sturgill D."/>
            <person name="Sutton G."/>
            <person name="Sutton G.G."/>
            <person name="Tao W."/>
            <person name="Teichmann S."/>
            <person name="Tobari Y.N."/>
            <person name="Tomimura Y."/>
            <person name="Tsolas J.M."/>
            <person name="Valente V.L."/>
            <person name="Venter E."/>
            <person name="Venter J.C."/>
            <person name="Vicario S."/>
            <person name="Vieira F.G."/>
            <person name="Vilella A.J."/>
            <person name="Villasante A."/>
            <person name="Walenz B."/>
            <person name="Wang J."/>
            <person name="Wasserman M."/>
            <person name="Watts T."/>
            <person name="Wilson D."/>
            <person name="Wilson R.K."/>
            <person name="Wing R.A."/>
            <person name="Wolfner M.F."/>
            <person name="Wong A."/>
            <person name="Wong G.K."/>
            <person name="Wu C.I."/>
            <person name="Wu G."/>
            <person name="Yamamoto D."/>
            <person name="Yang H.P."/>
            <person name="Yang S.P."/>
            <person name="Yorke J.A."/>
            <person name="Yoshida K."/>
            <person name="Zdobnov E."/>
            <person name="Zhang P."/>
            <person name="Zhang Y."/>
            <person name="Zimin A.V."/>
            <person name="Baldwin J."/>
            <person name="Abdouelleil A."/>
            <person name="Abdulkadir J."/>
            <person name="Abebe A."/>
            <person name="Abera B."/>
            <person name="Abreu J."/>
            <person name="Acer S.C."/>
            <person name="Aftuck L."/>
            <person name="Alexander A."/>
            <person name="An P."/>
            <person name="Anderson E."/>
            <person name="Anderson S."/>
            <person name="Arachi H."/>
            <person name="Azer M."/>
            <person name="Bachantsang P."/>
            <person name="Barry A."/>
            <person name="Bayul T."/>
            <person name="Berlin A."/>
            <person name="Bessette D."/>
            <person name="Bloom T."/>
            <person name="Blye J."/>
            <person name="Boguslavskiy L."/>
            <person name="Bonnet C."/>
            <person name="Boukhgalter B."/>
            <person name="Bourzgui I."/>
            <person name="Brown A."/>
            <person name="Cahill P."/>
            <person name="Channer S."/>
            <person name="Cheshatsang Y."/>
            <person name="Chuda L."/>
            <person name="Citroen M."/>
            <person name="Collymore A."/>
            <person name="Cooke P."/>
            <person name="Costello M."/>
            <person name="D'Aco K."/>
            <person name="Daza R."/>
            <person name="De Haan G."/>
            <person name="DeGray S."/>
            <person name="DeMaso C."/>
            <person name="Dhargay N."/>
            <person name="Dooley K."/>
            <person name="Dooley E."/>
            <person name="Doricent M."/>
            <person name="Dorje P."/>
            <person name="Dorjee K."/>
            <person name="Dupes A."/>
            <person name="Elong R."/>
            <person name="Falk J."/>
            <person name="Farina A."/>
            <person name="Faro S."/>
            <person name="Ferguson D."/>
            <person name="Fisher S."/>
            <person name="Foley C.D."/>
            <person name="Franke A."/>
            <person name="Friedrich D."/>
            <person name="Gadbois L."/>
            <person name="Gearin G."/>
            <person name="Gearin C.R."/>
            <person name="Giannoukos G."/>
            <person name="Goode T."/>
            <person name="Graham J."/>
            <person name="Grandbois E."/>
            <person name="Grewal S."/>
            <person name="Gyaltsen K."/>
            <person name="Hafez N."/>
            <person name="Hagos B."/>
            <person name="Hall J."/>
            <person name="Henson C."/>
            <person name="Hollinger A."/>
            <person name="Honan T."/>
            <person name="Huard M.D."/>
            <person name="Hughes L."/>
            <person name="Hurhula B."/>
            <person name="Husby M.E."/>
            <person name="Kamat A."/>
            <person name="Kanga B."/>
            <person name="Kashin S."/>
            <person name="Khazanovich D."/>
            <person name="Kisner P."/>
            <person name="Lance K."/>
            <person name="Lara M."/>
            <person name="Lee W."/>
            <person name="Lennon N."/>
            <person name="Letendre F."/>
            <person name="LeVine R."/>
            <person name="Lipovsky A."/>
            <person name="Liu X."/>
            <person name="Liu J."/>
            <person name="Liu S."/>
            <person name="Lokyitsang T."/>
            <person name="Lokyitsang Y."/>
            <person name="Lubonja R."/>
            <person name="Lui A."/>
            <person name="MacDonald P."/>
            <person name="Magnisalis V."/>
            <person name="Maru K."/>
            <person name="Matthews C."/>
            <person name="McCusker W."/>
            <person name="McDonough S."/>
            <person name="Mehta T."/>
            <person name="Meldrim J."/>
            <person name="Meneus L."/>
            <person name="Mihai O."/>
            <person name="Mihalev A."/>
            <person name="Mihova T."/>
            <person name="Mittelman R."/>
            <person name="Mlenga V."/>
            <person name="Montmayeur A."/>
            <person name="Mulrain L."/>
            <person name="Navidi A."/>
            <person name="Naylor J."/>
            <person name="Negash T."/>
            <person name="Nguyen T."/>
            <person name="Nguyen N."/>
            <person name="Nicol R."/>
            <person name="Norbu C."/>
            <person name="Norbu N."/>
            <person name="Novod N."/>
            <person name="O'Neill B."/>
            <person name="Osman S."/>
            <person name="Markiewicz E."/>
            <person name="Oyono O.L."/>
            <person name="Patti C."/>
            <person name="Phunkhang P."/>
            <person name="Pierre F."/>
            <person name="Priest M."/>
            <person name="Raghuraman S."/>
            <person name="Rege F."/>
            <person name="Reyes R."/>
            <person name="Rise C."/>
            <person name="Rogov P."/>
            <person name="Ross K."/>
            <person name="Ryan E."/>
            <person name="Settipalli S."/>
            <person name="Shea T."/>
            <person name="Sherpa N."/>
            <person name="Shi L."/>
            <person name="Shih D."/>
            <person name="Sparrow T."/>
            <person name="Spaulding J."/>
            <person name="Stalker J."/>
            <person name="Stange-Thomann N."/>
            <person name="Stavropoulos S."/>
            <person name="Stone C."/>
            <person name="Strader C."/>
            <person name="Tesfaye S."/>
            <person name="Thomson T."/>
            <person name="Thoulutsang Y."/>
            <person name="Thoulutsang D."/>
            <person name="Topham K."/>
            <person name="Topping I."/>
            <person name="Tsamla T."/>
            <person name="Vassiliev H."/>
            <person name="Vo A."/>
            <person name="Wangchuk T."/>
            <person name="Wangdi T."/>
            <person name="Weiand M."/>
            <person name="Wilkinson J."/>
            <person name="Wilson A."/>
            <person name="Yadav S."/>
            <person name="Young G."/>
            <person name="Yu Q."/>
            <person name="Zembek L."/>
            <person name="Zhong D."/>
            <person name="Zimmer A."/>
            <person name="Zwirko Z."/>
            <person name="Jaffe D.B."/>
            <person name="Alvarez P."/>
            <person name="Brockman W."/>
            <person name="Butler J."/>
            <person name="Chin C."/>
            <person name="Gnerre S."/>
            <person name="Grabherr M."/>
            <person name="Kleber M."/>
            <person name="Mauceli E."/>
            <person name="MacCallum I."/>
        </authorList>
    </citation>
    <scope>NUCLEOTIDE SEQUENCE [LARGE SCALE GENOMIC DNA]</scope>
    <source>
        <strain evidence="3">Tucson 15081-1352.22</strain>
    </source>
</reference>
<dbReference type="PhylomeDB" id="B4K4W7"/>
<gene>
    <name evidence="2" type="primary">Dmoj\GI22408</name>
    <name evidence="2" type="ORF">Dmoj_GI22408</name>
</gene>
<proteinExistence type="predicted"/>
<name>B4K4W7_DROMO</name>
<evidence type="ECO:0000313" key="2">
    <source>
        <dbReference type="EMBL" id="EDW16120.1"/>
    </source>
</evidence>
<dbReference type="FunCoup" id="B4K4W7">
    <property type="interactions" value="1"/>
</dbReference>
<dbReference type="AlphaFoldDB" id="B4K4W7"/>
<protein>
    <submittedName>
        <fullName evidence="2">Uncharacterized protein</fullName>
    </submittedName>
</protein>
<keyword evidence="3" id="KW-1185">Reference proteome</keyword>
<dbReference type="KEGG" id="dmo:Dmoj_GI22408"/>
<dbReference type="Proteomes" id="UP000009192">
    <property type="component" value="Unassembled WGS sequence"/>
</dbReference>
<accession>B4K4W7</accession>
<dbReference type="HOGENOM" id="CLU_1940326_0_0_1"/>
<dbReference type="OMA" id="KAFTSCK"/>
<organism evidence="2 3">
    <name type="scientific">Drosophila mojavensis</name>
    <name type="common">Fruit fly</name>
    <dbReference type="NCBI Taxonomy" id="7230"/>
    <lineage>
        <taxon>Eukaryota</taxon>
        <taxon>Metazoa</taxon>
        <taxon>Ecdysozoa</taxon>
        <taxon>Arthropoda</taxon>
        <taxon>Hexapoda</taxon>
        <taxon>Insecta</taxon>
        <taxon>Pterygota</taxon>
        <taxon>Neoptera</taxon>
        <taxon>Endopterygota</taxon>
        <taxon>Diptera</taxon>
        <taxon>Brachycera</taxon>
        <taxon>Muscomorpha</taxon>
        <taxon>Ephydroidea</taxon>
        <taxon>Drosophilidae</taxon>
        <taxon>Drosophila</taxon>
    </lineage>
</organism>
<evidence type="ECO:0000313" key="3">
    <source>
        <dbReference type="Proteomes" id="UP000009192"/>
    </source>
</evidence>
<evidence type="ECO:0000256" key="1">
    <source>
        <dbReference type="SAM" id="MobiDB-lite"/>
    </source>
</evidence>
<dbReference type="InParanoid" id="B4K4W7"/>
<feature type="region of interest" description="Disordered" evidence="1">
    <location>
        <begin position="70"/>
        <end position="102"/>
    </location>
</feature>
<sequence length="122" mass="13734">MFWTAVASTAAAPASPRYSTAIASATPTYQQQHAKPPRVYASNWQISNAAFKARRCQQQAQHLQKIDEHQQFEQEQQEQEIQSEDNSRVQRSNSKAKNIHEKSGSKIFKVLASCKCIQSGLN</sequence>